<reference evidence="4 5" key="1">
    <citation type="submission" date="2018-03" db="EMBL/GenBank/DDBJ databases">
        <authorList>
            <person name="Fogelqvist J."/>
        </authorList>
    </citation>
    <scope>NUCLEOTIDE SEQUENCE [LARGE SCALE GENOMIC DNA]</scope>
</reference>
<organism evidence="4 5">
    <name type="scientific">Plasmodiophora brassicae</name>
    <name type="common">Clubroot disease agent</name>
    <dbReference type="NCBI Taxonomy" id="37360"/>
    <lineage>
        <taxon>Eukaryota</taxon>
        <taxon>Sar</taxon>
        <taxon>Rhizaria</taxon>
        <taxon>Endomyxa</taxon>
        <taxon>Phytomyxea</taxon>
        <taxon>Plasmodiophorida</taxon>
        <taxon>Plasmodiophoridae</taxon>
        <taxon>Plasmodiophora</taxon>
    </lineage>
</organism>
<dbReference type="EMBL" id="OVEO01000020">
    <property type="protein sequence ID" value="SPR01989.1"/>
    <property type="molecule type" value="Genomic_DNA"/>
</dbReference>
<dbReference type="Gene3D" id="3.80.10.10">
    <property type="entry name" value="Ribonuclease Inhibitor"/>
    <property type="match status" value="3"/>
</dbReference>
<gene>
    <name evidence="4" type="ORF">PLBR_LOCUS9204</name>
</gene>
<feature type="coiled-coil region" evidence="3">
    <location>
        <begin position="7"/>
        <end position="34"/>
    </location>
</feature>
<evidence type="ECO:0000256" key="1">
    <source>
        <dbReference type="ARBA" id="ARBA00022614"/>
    </source>
</evidence>
<name>A0A3P3YPJ8_PLABS</name>
<dbReference type="Proteomes" id="UP000290189">
    <property type="component" value="Unassembled WGS sequence"/>
</dbReference>
<keyword evidence="2" id="KW-0677">Repeat</keyword>
<evidence type="ECO:0000313" key="5">
    <source>
        <dbReference type="Proteomes" id="UP000290189"/>
    </source>
</evidence>
<keyword evidence="4" id="KW-0496">Mitochondrion</keyword>
<dbReference type="SUPFAM" id="SSF52058">
    <property type="entry name" value="L domain-like"/>
    <property type="match status" value="1"/>
</dbReference>
<dbReference type="InterPro" id="IPR032675">
    <property type="entry name" value="LRR_dom_sf"/>
</dbReference>
<proteinExistence type="predicted"/>
<evidence type="ECO:0000313" key="4">
    <source>
        <dbReference type="EMBL" id="SPR01989.1"/>
    </source>
</evidence>
<dbReference type="AlphaFoldDB" id="A0A3P3YPJ8"/>
<keyword evidence="3" id="KW-0175">Coiled coil</keyword>
<keyword evidence="1" id="KW-0433">Leucine-rich repeat</keyword>
<evidence type="ECO:0008006" key="6">
    <source>
        <dbReference type="Google" id="ProtNLM"/>
    </source>
</evidence>
<geneLocation type="mitochondrion" evidence="4"/>
<evidence type="ECO:0000256" key="2">
    <source>
        <dbReference type="ARBA" id="ARBA00022737"/>
    </source>
</evidence>
<dbReference type="InterPro" id="IPR050836">
    <property type="entry name" value="SDS22/Internalin_LRR"/>
</dbReference>
<dbReference type="PANTHER" id="PTHR46652">
    <property type="entry name" value="LEUCINE-RICH REPEAT AND IQ DOMAIN-CONTAINING PROTEIN 1-RELATED"/>
    <property type="match status" value="1"/>
</dbReference>
<accession>A0A3P3YPJ8</accession>
<evidence type="ECO:0000256" key="3">
    <source>
        <dbReference type="SAM" id="Coils"/>
    </source>
</evidence>
<protein>
    <recommendedName>
        <fullName evidence="6">F-box domain-containing protein</fullName>
    </recommendedName>
</protein>
<sequence>MMGDVDVGALLQRIAELERDNAELRAQLDAARNGEQGGGERTPALPLLDLLDAQSPISTAIWACVGPEQAALSDLLAVCRRLSQSCYRHLTSLMVDRRPFHYTRPIGYEVEETRQKSRPGPVSVDRLERILQNGAHLRRLSLVGIRRTLQMDRVAAPHLTHLDLSSSVVSQTGFLRRLPHLVTLNLSDTAVDNVDPIVACPGIQFLNLSATSIDSIRALASLPDLLSLDVSMTAVVDVSPLAACRRLRALYTHAAACEDLSALPASIELLGLNRLTPVRRVPRDCSNLQYLWAADLDDLDWLQQMPALVELELCLDASSALSLPPTLRRLWIANDNTDLLLIDCQFVSQLPQLEFLSLRMTSVATLPACPALQFLDLSYCEGLADLDWLSGCPALTHLDLSGSYQAVDLAPVDLAPVAYCPHLQVVLLNSSAVYDISPLANCRRLTHLSVADTTVQDLADVCRSCPALTFLDISDTAVVDLSPLSHLKALQYLDMRNLARDQDDDPPFSLAPLALCPSLTYLWVDPDLVFRAEICDLLPSCRLFRPLADHICEDFPQPATWRDHEQRLADLLPWKAGDRFF</sequence>
<dbReference type="PANTHER" id="PTHR46652:SF7">
    <property type="entry name" value="LEUCINE-RICH REPEAT AND IQ DOMAIN-CONTAINING PROTEIN 1"/>
    <property type="match status" value="1"/>
</dbReference>